<evidence type="ECO:0000313" key="16">
    <source>
        <dbReference type="Proteomes" id="UP000694924"/>
    </source>
</evidence>
<keyword evidence="5" id="KW-0677">Repeat</keyword>
<keyword evidence="9 13" id="KW-0472">Membrane</keyword>
<dbReference type="SUPFAM" id="SSF69179">
    <property type="entry name" value="Integrin domains"/>
    <property type="match status" value="3"/>
</dbReference>
<evidence type="ECO:0000256" key="4">
    <source>
        <dbReference type="ARBA" id="ARBA00022729"/>
    </source>
</evidence>
<keyword evidence="4 13" id="KW-0732">Signal</keyword>
<dbReference type="InterPro" id="IPR013649">
    <property type="entry name" value="Integrin_alpha_Ig-like_1"/>
</dbReference>
<gene>
    <name evidence="17" type="primary">LOC107070254</name>
</gene>
<sequence>MLLLCGFLLKIFLTNTLAYNLDITNANVFVIPQKLQDRQRNSYFGYSTTLYNNGQNISGVLIGAPRANSSYLQSVLEPGTVYMCLLNNVCKEWVVDKSKNTINTNRNNSWTGAIVMTENNGIHSKVLVCAPRWLKKHTYWYINGICYWTTADSLKSFEKESKKITNVYPINEKSSQIGFSADISSDESGWNVILGDPGINYGEGASVYFTQSTSSSKLTITSSNKFTQRYNNYLGYSTTFGFYFSKKERLFASGSPRGNNMKGYVVVYSFSKGSRNSMTISNILNGYQFGEYFGSTLASCDLNNDGRDDLIVGAPFWTRDIDEGRVYIFNALKNNNFMKGLEIEGDVSGGRFGSSITCLGDIDYDGYNDIIIGAPYEGNSGAIYLYNSDKDGNLKCSQKIIGSELSSNVRGFGISISKPLDINGDKYLDIAVGAYLSEQVFLLKFIPVVTITTNLEFPHKKSLSRDSESFLINICTFYHGLHAPIELNITHYLEIDLLYKRAYLKDEKTYCTYNLSTTLEISKRRCDPLTIHLKRNIQNVINPITLSVLVDINNSTQEVNKSSNIVHRTPALLNKLNSKTKDIIQLPFILECGDDNICNSDLRISLQTNLEFNNTYIIGSASDLKLIIDVYNNGEHAYQTQVHIFIPNPLSLASIPTACLESAKTNENVFQVICDIGNPLTNENNKTMVLELDASKVRFDVKSLELFANVSTKSEEINKIDKNYTMDVYFDIDVDIAIAGKAQDNVYSYSQEDEESLQNIRFKHIYEVQKFGLSPINEATLSIEIPTRWKSTDYDIELISINQTIAYMDGNILNLKINDMDDCQNCQTNVKLHDENQFNFNNTPIIISSDDSLKKSTNASLENRVLFMNCSNQQIVCKKIECTLNPFISSLSVAQLIITFDFKVSNIVSSFLKDKNIILFASKGRVNITQPPNVIQGSTNKPDITVITTKFEGSPINERVAMWIIALSIFLGIAVFILINLALIKLGFYQRKKKEQLEALKATSNVSCLLYIIYTPIRSYYFIFSL</sequence>
<keyword evidence="3 13" id="KW-0812">Transmembrane</keyword>
<keyword evidence="7 13" id="KW-1133">Transmembrane helix</keyword>
<organism evidence="16 17">
    <name type="scientific">Polistes dominula</name>
    <name type="common">European paper wasp</name>
    <name type="synonym">Vespa dominula</name>
    <dbReference type="NCBI Taxonomy" id="743375"/>
    <lineage>
        <taxon>Eukaryota</taxon>
        <taxon>Metazoa</taxon>
        <taxon>Ecdysozoa</taxon>
        <taxon>Arthropoda</taxon>
        <taxon>Hexapoda</taxon>
        <taxon>Insecta</taxon>
        <taxon>Pterygota</taxon>
        <taxon>Neoptera</taxon>
        <taxon>Endopterygota</taxon>
        <taxon>Hymenoptera</taxon>
        <taxon>Apocrita</taxon>
        <taxon>Aculeata</taxon>
        <taxon>Vespoidea</taxon>
        <taxon>Vespidae</taxon>
        <taxon>Polistinae</taxon>
        <taxon>Polistini</taxon>
        <taxon>Polistes</taxon>
    </lineage>
</organism>
<feature type="domain" description="Integrin alpha first immunoglubulin-like" evidence="14">
    <location>
        <begin position="467"/>
        <end position="578"/>
    </location>
</feature>
<evidence type="ECO:0000256" key="11">
    <source>
        <dbReference type="ARBA" id="ARBA00023180"/>
    </source>
</evidence>
<comment type="similarity">
    <text evidence="2 13">Belongs to the integrin alpha chain family.</text>
</comment>
<dbReference type="Proteomes" id="UP000694924">
    <property type="component" value="Unplaced"/>
</dbReference>
<dbReference type="InterPro" id="IPR028994">
    <property type="entry name" value="Integrin_alpha_N"/>
</dbReference>
<keyword evidence="16" id="KW-1185">Reference proteome</keyword>
<evidence type="ECO:0000256" key="2">
    <source>
        <dbReference type="ARBA" id="ARBA00008054"/>
    </source>
</evidence>
<dbReference type="Gene3D" id="2.60.40.1510">
    <property type="entry name" value="ntegrin, alpha v. Chain A, domain 3"/>
    <property type="match status" value="1"/>
</dbReference>
<dbReference type="RefSeq" id="XP_015183767.1">
    <property type="nucleotide sequence ID" value="XM_015328281.1"/>
</dbReference>
<dbReference type="PROSITE" id="PS51470">
    <property type="entry name" value="FG_GAP"/>
    <property type="match status" value="3"/>
</dbReference>
<feature type="repeat" description="FG-GAP" evidence="12">
    <location>
        <begin position="339"/>
        <end position="395"/>
    </location>
</feature>
<name>A0ABM1IU80_POLDO</name>
<evidence type="ECO:0000256" key="10">
    <source>
        <dbReference type="ARBA" id="ARBA00023170"/>
    </source>
</evidence>
<dbReference type="InterPro" id="IPR032695">
    <property type="entry name" value="Integrin_dom_sf"/>
</dbReference>
<feature type="repeat" description="FG-GAP" evidence="12">
    <location>
        <begin position="30"/>
        <end position="93"/>
    </location>
</feature>
<evidence type="ECO:0000259" key="14">
    <source>
        <dbReference type="Pfam" id="PF08441"/>
    </source>
</evidence>
<keyword evidence="6 13" id="KW-0130">Cell adhesion</keyword>
<keyword evidence="11" id="KW-0325">Glycoprotein</keyword>
<dbReference type="InterPro" id="IPR048285">
    <property type="entry name" value="Integrin_alpha_Ig-like_2"/>
</dbReference>
<feature type="domain" description="Integrin alpha second immunoglobulin-like" evidence="15">
    <location>
        <begin position="592"/>
        <end position="719"/>
    </location>
</feature>
<dbReference type="Gene3D" id="2.130.10.130">
    <property type="entry name" value="Integrin alpha, N-terminal"/>
    <property type="match status" value="1"/>
</dbReference>
<dbReference type="Gene3D" id="2.60.40.1460">
    <property type="entry name" value="Integrin domains. Chain A, domain 2"/>
    <property type="match status" value="1"/>
</dbReference>
<dbReference type="PRINTS" id="PR01185">
    <property type="entry name" value="INTEGRINA"/>
</dbReference>
<evidence type="ECO:0000313" key="17">
    <source>
        <dbReference type="RefSeq" id="XP_015183767.1"/>
    </source>
</evidence>
<proteinExistence type="inferred from homology"/>
<dbReference type="InterPro" id="IPR000413">
    <property type="entry name" value="Integrin_alpha"/>
</dbReference>
<dbReference type="Gene3D" id="2.60.40.1530">
    <property type="entry name" value="ntegrin, alpha v. Chain A, domain 4"/>
    <property type="match status" value="1"/>
</dbReference>
<dbReference type="SUPFAM" id="SSF69318">
    <property type="entry name" value="Integrin alpha N-terminal domain"/>
    <property type="match status" value="1"/>
</dbReference>
<evidence type="ECO:0000256" key="6">
    <source>
        <dbReference type="ARBA" id="ARBA00022889"/>
    </source>
</evidence>
<dbReference type="Gene3D" id="1.20.5.930">
    <property type="entry name" value="Bicelle-embedded integrin alpha(iib) transmembrane segment"/>
    <property type="match status" value="1"/>
</dbReference>
<dbReference type="SMART" id="SM00191">
    <property type="entry name" value="Int_alpha"/>
    <property type="match status" value="5"/>
</dbReference>
<dbReference type="Pfam" id="PF08441">
    <property type="entry name" value="Integrin_A_Ig_1"/>
    <property type="match status" value="1"/>
</dbReference>
<comment type="caution">
    <text evidence="13">Lacks conserved residue(s) required for the propagation of feature annotation.</text>
</comment>
<evidence type="ECO:0000256" key="7">
    <source>
        <dbReference type="ARBA" id="ARBA00022989"/>
    </source>
</evidence>
<dbReference type="Pfam" id="PF20805">
    <property type="entry name" value="Integrin_A_Ig_2"/>
    <property type="match status" value="1"/>
</dbReference>
<evidence type="ECO:0000256" key="3">
    <source>
        <dbReference type="ARBA" id="ARBA00022692"/>
    </source>
</evidence>
<dbReference type="PANTHER" id="PTHR23220:SF83">
    <property type="entry name" value="INTEGRIN ALPHA-PS3-RELATED"/>
    <property type="match status" value="1"/>
</dbReference>
<feature type="signal peptide" evidence="13">
    <location>
        <begin position="1"/>
        <end position="18"/>
    </location>
</feature>
<dbReference type="InterPro" id="IPR013519">
    <property type="entry name" value="Int_alpha_beta-p"/>
</dbReference>
<feature type="repeat" description="FG-GAP" evidence="12">
    <location>
        <begin position="279"/>
        <end position="338"/>
    </location>
</feature>
<feature type="transmembrane region" description="Helical" evidence="13">
    <location>
        <begin position="1004"/>
        <end position="1023"/>
    </location>
</feature>
<accession>A0ABM1IU80</accession>
<evidence type="ECO:0000256" key="9">
    <source>
        <dbReference type="ARBA" id="ARBA00023136"/>
    </source>
</evidence>
<keyword evidence="10 13" id="KW-0675">Receptor</keyword>
<evidence type="ECO:0000256" key="13">
    <source>
        <dbReference type="RuleBase" id="RU003762"/>
    </source>
</evidence>
<evidence type="ECO:0000256" key="1">
    <source>
        <dbReference type="ARBA" id="ARBA00004479"/>
    </source>
</evidence>
<keyword evidence="8 13" id="KW-0401">Integrin</keyword>
<evidence type="ECO:0000256" key="12">
    <source>
        <dbReference type="PROSITE-ProRule" id="PRU00803"/>
    </source>
</evidence>
<dbReference type="GeneID" id="107070254"/>
<feature type="transmembrane region" description="Helical" evidence="13">
    <location>
        <begin position="960"/>
        <end position="983"/>
    </location>
</feature>
<dbReference type="PANTHER" id="PTHR23220">
    <property type="entry name" value="INTEGRIN ALPHA"/>
    <property type="match status" value="1"/>
</dbReference>
<evidence type="ECO:0000259" key="15">
    <source>
        <dbReference type="Pfam" id="PF20805"/>
    </source>
</evidence>
<evidence type="ECO:0000256" key="8">
    <source>
        <dbReference type="ARBA" id="ARBA00023037"/>
    </source>
</evidence>
<protein>
    <submittedName>
        <fullName evidence="17">Integrin alpha-9-like isoform X1</fullName>
    </submittedName>
</protein>
<dbReference type="InterPro" id="IPR013517">
    <property type="entry name" value="FG-GAP"/>
</dbReference>
<reference evidence="17" key="1">
    <citation type="submission" date="2025-08" db="UniProtKB">
        <authorList>
            <consortium name="RefSeq"/>
        </authorList>
    </citation>
    <scope>IDENTIFICATION</scope>
    <source>
        <tissue evidence="17">Whole body</tissue>
    </source>
</reference>
<evidence type="ECO:0000256" key="5">
    <source>
        <dbReference type="ARBA" id="ARBA00022737"/>
    </source>
</evidence>
<feature type="chain" id="PRO_5045004653" evidence="13">
    <location>
        <begin position="19"/>
        <end position="1026"/>
    </location>
</feature>
<comment type="subcellular location">
    <subcellularLocation>
        <location evidence="1 13">Membrane</location>
        <topology evidence="1 13">Single-pass type I membrane protein</topology>
    </subcellularLocation>
</comment>
<dbReference type="Pfam" id="PF01839">
    <property type="entry name" value="FG-GAP"/>
    <property type="match status" value="2"/>
</dbReference>